<protein>
    <submittedName>
        <fullName evidence="2">39555_t:CDS:1</fullName>
    </submittedName>
</protein>
<dbReference type="EMBL" id="CAJVQB010013243">
    <property type="protein sequence ID" value="CAG8760863.1"/>
    <property type="molecule type" value="Genomic_DNA"/>
</dbReference>
<comment type="caution">
    <text evidence="2">The sequence shown here is derived from an EMBL/GenBank/DDBJ whole genome shotgun (WGS) entry which is preliminary data.</text>
</comment>
<gene>
    <name evidence="2" type="ORF">GMARGA_LOCUS17462</name>
</gene>
<reference evidence="2 3" key="1">
    <citation type="submission" date="2021-06" db="EMBL/GenBank/DDBJ databases">
        <authorList>
            <person name="Kallberg Y."/>
            <person name="Tangrot J."/>
            <person name="Rosling A."/>
        </authorList>
    </citation>
    <scope>NUCLEOTIDE SEQUENCE [LARGE SCALE GENOMIC DNA]</scope>
    <source>
        <strain evidence="2 3">120-4 pot B 10/14</strain>
    </source>
</reference>
<keyword evidence="3" id="KW-1185">Reference proteome</keyword>
<evidence type="ECO:0000313" key="2">
    <source>
        <dbReference type="EMBL" id="CAG8760863.1"/>
    </source>
</evidence>
<sequence>MQQEKKRNQFGDSKEIDSEPTLGHIVKKNSNSVLIEHLKESDHITLSQSKLKKCKKCFLSIDPLQELCTLRLSKEKILGTLSKDALESLTKTTKIKLNLWQRVQNK</sequence>
<organism evidence="2 3">
    <name type="scientific">Gigaspora margarita</name>
    <dbReference type="NCBI Taxonomy" id="4874"/>
    <lineage>
        <taxon>Eukaryota</taxon>
        <taxon>Fungi</taxon>
        <taxon>Fungi incertae sedis</taxon>
        <taxon>Mucoromycota</taxon>
        <taxon>Glomeromycotina</taxon>
        <taxon>Glomeromycetes</taxon>
        <taxon>Diversisporales</taxon>
        <taxon>Gigasporaceae</taxon>
        <taxon>Gigaspora</taxon>
    </lineage>
</organism>
<name>A0ABN7VF80_GIGMA</name>
<evidence type="ECO:0000256" key="1">
    <source>
        <dbReference type="SAM" id="MobiDB-lite"/>
    </source>
</evidence>
<proteinExistence type="predicted"/>
<dbReference type="Proteomes" id="UP000789901">
    <property type="component" value="Unassembled WGS sequence"/>
</dbReference>
<evidence type="ECO:0000313" key="3">
    <source>
        <dbReference type="Proteomes" id="UP000789901"/>
    </source>
</evidence>
<accession>A0ABN7VF80</accession>
<feature type="region of interest" description="Disordered" evidence="1">
    <location>
        <begin position="1"/>
        <end position="22"/>
    </location>
</feature>
<feature type="compositionally biased region" description="Basic and acidic residues" evidence="1">
    <location>
        <begin position="1"/>
        <end position="17"/>
    </location>
</feature>